<proteinExistence type="predicted"/>
<dbReference type="Proteomes" id="UP001634394">
    <property type="component" value="Unassembled WGS sequence"/>
</dbReference>
<evidence type="ECO:0000313" key="4">
    <source>
        <dbReference type="Proteomes" id="UP001634394"/>
    </source>
</evidence>
<dbReference type="InterPro" id="IPR036508">
    <property type="entry name" value="Chitin-bd_dom_sf"/>
</dbReference>
<evidence type="ECO:0000313" key="3">
    <source>
        <dbReference type="EMBL" id="KAL3858215.1"/>
    </source>
</evidence>
<dbReference type="PROSITE" id="PS50940">
    <property type="entry name" value="CHIT_BIND_II"/>
    <property type="match status" value="1"/>
</dbReference>
<feature type="signal peptide" evidence="1">
    <location>
        <begin position="1"/>
        <end position="19"/>
    </location>
</feature>
<comment type="caution">
    <text evidence="3">The sequence shown here is derived from an EMBL/GenBank/DDBJ whole genome shotgun (WGS) entry which is preliminary data.</text>
</comment>
<dbReference type="AlphaFoldDB" id="A0ABD3V9E6"/>
<evidence type="ECO:0000259" key="2">
    <source>
        <dbReference type="PROSITE" id="PS50940"/>
    </source>
</evidence>
<dbReference type="SUPFAM" id="SSF57625">
    <property type="entry name" value="Invertebrate chitin-binding proteins"/>
    <property type="match status" value="2"/>
</dbReference>
<sequence length="405" mass="45115">MGFLLCSTLVLTLLSVSRSIPVYEVLHYPEECRDGLISDGRGYNHFPGVCNMFYQCYKIADNRVNSKIQFCKFGLFWSQKVITCVFPKDSECEDPCRTLREGNTYAMEGHCGGFWECRGGVSYPVCCPPGQRFGGNKCAADKNRACAHVDCGQTQEPKDCEITPVKGHPDKFKLGNPAVILDCPHGTHFDRNTCRCEEIQGFEHNRPFVCEPLLLVHFEESELSRQDIESRHVQIKHSGGPSKTGSYGHFNGSAYMNLLTLANNHGTATKAISFYVRLGKVGKASHTIVTNYLETGWPCTNAALCGASIEISVSGDSAFYRLQTNVRDEERTTKTTRGWSKVWYIYDGEHTSVFGVQWQGKADSREVAGRIQERQSGLIIGRPSGPDGHFFNGDIDEPFVNAIMS</sequence>
<keyword evidence="4" id="KW-1185">Reference proteome</keyword>
<protein>
    <recommendedName>
        <fullName evidence="2">Chitin-binding type-2 domain-containing protein</fullName>
    </recommendedName>
</protein>
<dbReference type="SMART" id="SM00494">
    <property type="entry name" value="ChtBD2"/>
    <property type="match status" value="1"/>
</dbReference>
<name>A0ABD3V9E6_SINWO</name>
<accession>A0ABD3V9E6</accession>
<feature type="domain" description="Chitin-binding type-2" evidence="2">
    <location>
        <begin position="29"/>
        <end position="94"/>
    </location>
</feature>
<gene>
    <name evidence="3" type="ORF">ACJMK2_012814</name>
</gene>
<keyword evidence="1" id="KW-0732">Signal</keyword>
<evidence type="ECO:0000256" key="1">
    <source>
        <dbReference type="SAM" id="SignalP"/>
    </source>
</evidence>
<dbReference type="EMBL" id="JBJQND010000013">
    <property type="protein sequence ID" value="KAL3858215.1"/>
    <property type="molecule type" value="Genomic_DNA"/>
</dbReference>
<dbReference type="InterPro" id="IPR002557">
    <property type="entry name" value="Chitin-bd_dom"/>
</dbReference>
<reference evidence="3 4" key="1">
    <citation type="submission" date="2024-11" db="EMBL/GenBank/DDBJ databases">
        <title>Chromosome-level genome assembly of the freshwater bivalve Anodonta woodiana.</title>
        <authorList>
            <person name="Chen X."/>
        </authorList>
    </citation>
    <scope>NUCLEOTIDE SEQUENCE [LARGE SCALE GENOMIC DNA]</scope>
    <source>
        <strain evidence="3">MN2024</strain>
        <tissue evidence="3">Gills</tissue>
    </source>
</reference>
<feature type="chain" id="PRO_5044801468" description="Chitin-binding type-2 domain-containing protein" evidence="1">
    <location>
        <begin position="20"/>
        <end position="405"/>
    </location>
</feature>
<organism evidence="3 4">
    <name type="scientific">Sinanodonta woodiana</name>
    <name type="common">Chinese pond mussel</name>
    <name type="synonym">Anodonta woodiana</name>
    <dbReference type="NCBI Taxonomy" id="1069815"/>
    <lineage>
        <taxon>Eukaryota</taxon>
        <taxon>Metazoa</taxon>
        <taxon>Spiralia</taxon>
        <taxon>Lophotrochozoa</taxon>
        <taxon>Mollusca</taxon>
        <taxon>Bivalvia</taxon>
        <taxon>Autobranchia</taxon>
        <taxon>Heteroconchia</taxon>
        <taxon>Palaeoheterodonta</taxon>
        <taxon>Unionida</taxon>
        <taxon>Unionoidea</taxon>
        <taxon>Unionidae</taxon>
        <taxon>Unioninae</taxon>
        <taxon>Sinanodonta</taxon>
    </lineage>
</organism>